<dbReference type="Gramene" id="evm.model.01.640.4.5bd9b134">
    <property type="protein sequence ID" value="cds.evm.model.01.640.4.5bd9b134"/>
    <property type="gene ID" value="evm.TU.01.640"/>
</dbReference>
<reference evidence="2 3" key="1">
    <citation type="submission" date="2018-11" db="EMBL/GenBank/DDBJ databases">
        <authorList>
            <person name="Grassa J C."/>
        </authorList>
    </citation>
    <scope>NUCLEOTIDE SEQUENCE [LARGE SCALE GENOMIC DNA]</scope>
</reference>
<dbReference type="Proteomes" id="UP000596661">
    <property type="component" value="Chromosome 1"/>
</dbReference>
<evidence type="ECO:0000313" key="2">
    <source>
        <dbReference type="EnsemblPlants" id="cds.evm.model.01.640"/>
    </source>
</evidence>
<sequence>MELPLTITKAGAEGASVDSSRKEDSFVVLGHSSSQKNRSSSANTCYYEGERLTWLLQSIQRKIELVRADASLPEKIWFKQQFSIGVNEVTRVLEHMAMPHNSTSKIQLQALLVASDTNPRWLTKHLPSLALSRKVPLFILKDNKQASLRLGQLVHLKTAIVIGIKDKHNSINQLFAEILANDFTNAETQ</sequence>
<evidence type="ECO:0000259" key="1">
    <source>
        <dbReference type="Pfam" id="PF01248"/>
    </source>
</evidence>
<accession>A0A803NQ19</accession>
<reference evidence="2" key="2">
    <citation type="submission" date="2021-03" db="UniProtKB">
        <authorList>
            <consortium name="EnsemblPlants"/>
        </authorList>
    </citation>
    <scope>IDENTIFICATION</scope>
</reference>
<dbReference type="PANTHER" id="PTHR47903">
    <property type="entry name" value="OS07G0636400 PROTEIN"/>
    <property type="match status" value="1"/>
</dbReference>
<dbReference type="InterPro" id="IPR004038">
    <property type="entry name" value="Ribosomal_eL8/eL30/eS12/Gad45"/>
</dbReference>
<proteinExistence type="predicted"/>
<dbReference type="InterPro" id="IPR029064">
    <property type="entry name" value="Ribosomal_eL30-like_sf"/>
</dbReference>
<dbReference type="OMA" id="SAQAPCV"/>
<keyword evidence="3" id="KW-1185">Reference proteome</keyword>
<dbReference type="EnsemblPlants" id="evm.model.01.640.5.5bd9b134">
    <property type="protein sequence ID" value="cds.evm.model.01.640.5.5bd9b134"/>
    <property type="gene ID" value="evm.TU.01.640"/>
</dbReference>
<dbReference type="AlphaFoldDB" id="A0A803NQ15"/>
<accession>A0A803NQ20</accession>
<dbReference type="OrthoDB" id="20109at2759"/>
<dbReference type="EMBL" id="UZAU01000018">
    <property type="status" value="NOT_ANNOTATED_CDS"/>
    <property type="molecule type" value="Genomic_DNA"/>
</dbReference>
<dbReference type="SUPFAM" id="SSF55315">
    <property type="entry name" value="L30e-like"/>
    <property type="match status" value="1"/>
</dbReference>
<protein>
    <recommendedName>
        <fullName evidence="1">Ribosomal protein eL8/eL30/eS12/Gadd45 domain-containing protein</fullName>
    </recommendedName>
</protein>
<name>A0A803NQ15_CANSA</name>
<dbReference type="EnsemblPlants" id="evm.model.01.640.4.5bd9b134">
    <property type="protein sequence ID" value="cds.evm.model.01.640.4.5bd9b134"/>
    <property type="gene ID" value="evm.TU.01.640"/>
</dbReference>
<dbReference type="PANTHER" id="PTHR47903:SF2">
    <property type="entry name" value="OS07G0636400 PROTEIN"/>
    <property type="match status" value="1"/>
</dbReference>
<dbReference type="Gramene" id="evm.model.01.640.5.5bd9b134">
    <property type="protein sequence ID" value="cds.evm.model.01.640.5.5bd9b134"/>
    <property type="gene ID" value="evm.TU.01.640"/>
</dbReference>
<accession>A0A803NQ15</accession>
<feature type="domain" description="Ribosomal protein eL8/eL30/eS12/Gadd45" evidence="1">
    <location>
        <begin position="83"/>
        <end position="170"/>
    </location>
</feature>
<dbReference type="EnsemblPlants" id="evm.model.01.640.6.5bd9b134">
    <property type="protein sequence ID" value="cds.evm.model.01.640.6.5bd9b134"/>
    <property type="gene ID" value="evm.TU.01.640"/>
</dbReference>
<gene>
    <name evidence="2" type="primary">LOC133028960</name>
</gene>
<dbReference type="Gramene" id="evm.model.01.640.6.5bd9b134">
    <property type="protein sequence ID" value="cds.evm.model.01.640.6.5bd9b134"/>
    <property type="gene ID" value="evm.TU.01.640"/>
</dbReference>
<organism evidence="2 3">
    <name type="scientific">Cannabis sativa</name>
    <name type="common">Hemp</name>
    <name type="synonym">Marijuana</name>
    <dbReference type="NCBI Taxonomy" id="3483"/>
    <lineage>
        <taxon>Eukaryota</taxon>
        <taxon>Viridiplantae</taxon>
        <taxon>Streptophyta</taxon>
        <taxon>Embryophyta</taxon>
        <taxon>Tracheophyta</taxon>
        <taxon>Spermatophyta</taxon>
        <taxon>Magnoliopsida</taxon>
        <taxon>eudicotyledons</taxon>
        <taxon>Gunneridae</taxon>
        <taxon>Pentapetalae</taxon>
        <taxon>rosids</taxon>
        <taxon>fabids</taxon>
        <taxon>Rosales</taxon>
        <taxon>Cannabaceae</taxon>
        <taxon>Cannabis</taxon>
    </lineage>
</organism>
<evidence type="ECO:0000313" key="3">
    <source>
        <dbReference type="Proteomes" id="UP000596661"/>
    </source>
</evidence>
<dbReference type="Pfam" id="PF01248">
    <property type="entry name" value="Ribosomal_L7Ae"/>
    <property type="match status" value="1"/>
</dbReference>
<accession>A0A803NQ21</accession>
<dbReference type="Gene3D" id="3.30.1330.30">
    <property type="match status" value="1"/>
</dbReference>
<dbReference type="EnsemblPlants" id="evm.model.01.640">
    <property type="protein sequence ID" value="cds.evm.model.01.640"/>
    <property type="gene ID" value="evm.TU.01.640"/>
</dbReference>
<dbReference type="Gramene" id="evm.model.01.640">
    <property type="protein sequence ID" value="cds.evm.model.01.640"/>
    <property type="gene ID" value="evm.TU.01.640"/>
</dbReference>